<dbReference type="Gene3D" id="3.30.450.20">
    <property type="entry name" value="PAS domain"/>
    <property type="match status" value="1"/>
</dbReference>
<dbReference type="EMBL" id="MHSL01000024">
    <property type="protein sequence ID" value="OHA43421.1"/>
    <property type="molecule type" value="Genomic_DNA"/>
</dbReference>
<evidence type="ECO:0000256" key="6">
    <source>
        <dbReference type="ARBA" id="ARBA00022801"/>
    </source>
</evidence>
<evidence type="ECO:0000256" key="4">
    <source>
        <dbReference type="ARBA" id="ARBA00022679"/>
    </source>
</evidence>
<sequence length="624" mass="68612">MNTLTETKENRTIEVATGEVKAINTPAFLQCLTLGSCVAVILYDEERKIGGIAHVMLPSSPSINAEDADALKYANHAIHELIKQMLELGARGVALTARLVGGAQVMPNTPDIGKENIVAIRNTLQELGIKITDEQLGGVVGRSVLFDVTTGMLLINGKSSPIETTAPSSKEEKKESESDSSEYIKRLEENVAEQTKSLTVRVEELNNMRKAAFNLLEDLERERDRIAEAQAKNEAMLVSIGDGVVFSGQDMRVGFINQAAEVATGWSSQEVLGKIWSEVIALATENGKLVPPTEGPLFLALHKRKTTITDATNTTATYFYTRKDKTKFPVAFTVSPVKIGSQTIGAISVFRDITREKEIDKTKSEFVSLASHQLRTPLTTISWYTEMILKGDVGTVIPKQKKYLDEIYQGNQRMIELVNTLLDVSRLELGTFKMEPKPTDVVALAGSVLNEQKPKIEKKKLVLIENFSKDIPPFLTDPKLLRMVFQNLLANAVEYTPQGGKIEVVISFDKKNIQIKVSDTGYGIPKNQQGKIFTKFFRADNVREKDTDGTGLGLYIVKSIVENSGGKIWFESPASAVGRTESASGETKSAEGYGVAKENPGTTFFVTLPLGGMKKEERRYQAAH</sequence>
<dbReference type="HAMAP" id="MF_01440">
    <property type="entry name" value="CheD"/>
    <property type="match status" value="1"/>
</dbReference>
<protein>
    <recommendedName>
        <fullName evidence="8">Probable chemoreceptor glutamine deamidase CheD</fullName>
        <ecNumber evidence="8">3.5.1.44</ecNumber>
    </recommendedName>
</protein>
<dbReference type="Proteomes" id="UP000176355">
    <property type="component" value="Unassembled WGS sequence"/>
</dbReference>
<dbReference type="GO" id="GO:0006935">
    <property type="term" value="P:chemotaxis"/>
    <property type="evidence" value="ECO:0007669"/>
    <property type="project" value="UniProtKB-UniRule"/>
</dbReference>
<evidence type="ECO:0000256" key="5">
    <source>
        <dbReference type="ARBA" id="ARBA00022777"/>
    </source>
</evidence>
<evidence type="ECO:0000259" key="12">
    <source>
        <dbReference type="PROSITE" id="PS50112"/>
    </source>
</evidence>
<dbReference type="SMART" id="SM00387">
    <property type="entry name" value="HATPase_c"/>
    <property type="match status" value="1"/>
</dbReference>
<comment type="similarity">
    <text evidence="8">Belongs to the CheD family.</text>
</comment>
<dbReference type="CDD" id="cd00082">
    <property type="entry name" value="HisKA"/>
    <property type="match status" value="1"/>
</dbReference>
<name>A0A1G2P777_9BACT</name>
<dbReference type="InterPro" id="IPR003594">
    <property type="entry name" value="HATPase_dom"/>
</dbReference>
<dbReference type="NCBIfam" id="TIGR00229">
    <property type="entry name" value="sensory_box"/>
    <property type="match status" value="1"/>
</dbReference>
<comment type="catalytic activity">
    <reaction evidence="8">
        <text>L-glutaminyl-[protein] + H2O = L-glutamyl-[protein] + NH4(+)</text>
        <dbReference type="Rhea" id="RHEA:16441"/>
        <dbReference type="Rhea" id="RHEA-COMP:10207"/>
        <dbReference type="Rhea" id="RHEA-COMP:10208"/>
        <dbReference type="ChEBI" id="CHEBI:15377"/>
        <dbReference type="ChEBI" id="CHEBI:28938"/>
        <dbReference type="ChEBI" id="CHEBI:29973"/>
        <dbReference type="ChEBI" id="CHEBI:30011"/>
        <dbReference type="EC" id="3.5.1.44"/>
    </reaction>
</comment>
<evidence type="ECO:0000313" key="13">
    <source>
        <dbReference type="EMBL" id="OHA43421.1"/>
    </source>
</evidence>
<evidence type="ECO:0000256" key="8">
    <source>
        <dbReference type="HAMAP-Rule" id="MF_01440"/>
    </source>
</evidence>
<evidence type="ECO:0000259" key="11">
    <source>
        <dbReference type="PROSITE" id="PS50109"/>
    </source>
</evidence>
<organism evidence="13 14">
    <name type="scientific">Candidatus Taylorbacteria bacterium RIFCSPLOWO2_12_FULL_44_15c</name>
    <dbReference type="NCBI Taxonomy" id="1802333"/>
    <lineage>
        <taxon>Bacteria</taxon>
        <taxon>Candidatus Tayloriibacteriota</taxon>
    </lineage>
</organism>
<dbReference type="Pfam" id="PF02518">
    <property type="entry name" value="HATPase_c"/>
    <property type="match status" value="1"/>
</dbReference>
<dbReference type="Pfam" id="PF13426">
    <property type="entry name" value="PAS_9"/>
    <property type="match status" value="1"/>
</dbReference>
<feature type="domain" description="Histidine kinase" evidence="11">
    <location>
        <begin position="369"/>
        <end position="612"/>
    </location>
</feature>
<dbReference type="PROSITE" id="PS50109">
    <property type="entry name" value="HIS_KIN"/>
    <property type="match status" value="1"/>
</dbReference>
<dbReference type="InterPro" id="IPR000014">
    <property type="entry name" value="PAS"/>
</dbReference>
<dbReference type="Gene3D" id="1.10.287.130">
    <property type="match status" value="1"/>
</dbReference>
<feature type="coiled-coil region" evidence="9">
    <location>
        <begin position="202"/>
        <end position="239"/>
    </location>
</feature>
<comment type="catalytic activity">
    <reaction evidence="1">
        <text>ATP + protein L-histidine = ADP + protein N-phospho-L-histidine.</text>
        <dbReference type="EC" id="2.7.13.3"/>
    </reaction>
</comment>
<dbReference type="InterPro" id="IPR035965">
    <property type="entry name" value="PAS-like_dom_sf"/>
</dbReference>
<dbReference type="GO" id="GO:0000155">
    <property type="term" value="F:phosphorelay sensor kinase activity"/>
    <property type="evidence" value="ECO:0007669"/>
    <property type="project" value="InterPro"/>
</dbReference>
<dbReference type="CDD" id="cd16352">
    <property type="entry name" value="CheD"/>
    <property type="match status" value="1"/>
</dbReference>
<dbReference type="InterPro" id="IPR004358">
    <property type="entry name" value="Sig_transdc_His_kin-like_C"/>
</dbReference>
<evidence type="ECO:0000256" key="3">
    <source>
        <dbReference type="ARBA" id="ARBA00022553"/>
    </source>
</evidence>
<dbReference type="InterPro" id="IPR005659">
    <property type="entry name" value="Chemorcpt_Glu_NH3ase_CheD"/>
</dbReference>
<keyword evidence="2 8" id="KW-0145">Chemotaxis</keyword>
<dbReference type="PANTHER" id="PTHR43711">
    <property type="entry name" value="TWO-COMPONENT HISTIDINE KINASE"/>
    <property type="match status" value="1"/>
</dbReference>
<feature type="domain" description="PAS" evidence="12">
    <location>
        <begin position="229"/>
        <end position="274"/>
    </location>
</feature>
<gene>
    <name evidence="8" type="primary">cheD</name>
    <name evidence="13" type="ORF">A3G03_01235</name>
</gene>
<dbReference type="InterPro" id="IPR036097">
    <property type="entry name" value="HisK_dim/P_sf"/>
</dbReference>
<keyword evidence="3" id="KW-0597">Phosphoprotein</keyword>
<dbReference type="PANTHER" id="PTHR43711:SF31">
    <property type="entry name" value="HISTIDINE KINASE"/>
    <property type="match status" value="1"/>
</dbReference>
<dbReference type="Gene3D" id="3.30.565.10">
    <property type="entry name" value="Histidine kinase-like ATPase, C-terminal domain"/>
    <property type="match status" value="1"/>
</dbReference>
<reference evidence="13 14" key="1">
    <citation type="journal article" date="2016" name="Nat. Commun.">
        <title>Thousands of microbial genomes shed light on interconnected biogeochemical processes in an aquifer system.</title>
        <authorList>
            <person name="Anantharaman K."/>
            <person name="Brown C.T."/>
            <person name="Hug L.A."/>
            <person name="Sharon I."/>
            <person name="Castelle C.J."/>
            <person name="Probst A.J."/>
            <person name="Thomas B.C."/>
            <person name="Singh A."/>
            <person name="Wilkins M.J."/>
            <person name="Karaoz U."/>
            <person name="Brodie E.L."/>
            <person name="Williams K.H."/>
            <person name="Hubbard S.S."/>
            <person name="Banfield J.F."/>
        </authorList>
    </citation>
    <scope>NUCLEOTIDE SEQUENCE [LARGE SCALE GENOMIC DNA]</scope>
</reference>
<dbReference type="InterPro" id="IPR011324">
    <property type="entry name" value="Cytotoxic_necrot_fac-like_cat"/>
</dbReference>
<feature type="compositionally biased region" description="Polar residues" evidence="10">
    <location>
        <begin position="158"/>
        <end position="167"/>
    </location>
</feature>
<keyword evidence="6 8" id="KW-0378">Hydrolase</keyword>
<accession>A0A1G2P777</accession>
<dbReference type="CDD" id="cd00130">
    <property type="entry name" value="PAS"/>
    <property type="match status" value="1"/>
</dbReference>
<dbReference type="Pfam" id="PF03975">
    <property type="entry name" value="CheD"/>
    <property type="match status" value="1"/>
</dbReference>
<evidence type="ECO:0000256" key="2">
    <source>
        <dbReference type="ARBA" id="ARBA00022500"/>
    </source>
</evidence>
<feature type="compositionally biased region" description="Basic and acidic residues" evidence="10">
    <location>
        <begin position="169"/>
        <end position="181"/>
    </location>
</feature>
<dbReference type="SUPFAM" id="SSF64438">
    <property type="entry name" value="CNF1/YfiH-like putative cysteine hydrolases"/>
    <property type="match status" value="1"/>
</dbReference>
<evidence type="ECO:0000256" key="9">
    <source>
        <dbReference type="SAM" id="Coils"/>
    </source>
</evidence>
<dbReference type="FunFam" id="3.30.565.10:FF:000006">
    <property type="entry name" value="Sensor histidine kinase WalK"/>
    <property type="match status" value="1"/>
</dbReference>
<dbReference type="AlphaFoldDB" id="A0A1G2P777"/>
<dbReference type="SUPFAM" id="SSF55874">
    <property type="entry name" value="ATPase domain of HSP90 chaperone/DNA topoisomerase II/histidine kinase"/>
    <property type="match status" value="1"/>
</dbReference>
<dbReference type="PROSITE" id="PS50112">
    <property type="entry name" value="PAS"/>
    <property type="match status" value="1"/>
</dbReference>
<dbReference type="InterPro" id="IPR003661">
    <property type="entry name" value="HisK_dim/P_dom"/>
</dbReference>
<evidence type="ECO:0000256" key="10">
    <source>
        <dbReference type="SAM" id="MobiDB-lite"/>
    </source>
</evidence>
<dbReference type="Pfam" id="PF00512">
    <property type="entry name" value="HisKA"/>
    <property type="match status" value="1"/>
</dbReference>
<evidence type="ECO:0000256" key="7">
    <source>
        <dbReference type="ARBA" id="ARBA00023012"/>
    </source>
</evidence>
<keyword evidence="4" id="KW-0808">Transferase</keyword>
<dbReference type="InterPro" id="IPR050736">
    <property type="entry name" value="Sensor_HK_Regulatory"/>
</dbReference>
<dbReference type="Gene3D" id="3.30.1330.200">
    <property type="match status" value="1"/>
</dbReference>
<dbReference type="STRING" id="1802333.A3G03_01235"/>
<dbReference type="InterPro" id="IPR036890">
    <property type="entry name" value="HATPase_C_sf"/>
</dbReference>
<dbReference type="InterPro" id="IPR038592">
    <property type="entry name" value="CheD-like_sf"/>
</dbReference>
<dbReference type="SUPFAM" id="SSF47384">
    <property type="entry name" value="Homodimeric domain of signal transducing histidine kinase"/>
    <property type="match status" value="1"/>
</dbReference>
<dbReference type="GO" id="GO:0050568">
    <property type="term" value="F:protein-glutamine glutaminase activity"/>
    <property type="evidence" value="ECO:0007669"/>
    <property type="project" value="UniProtKB-UniRule"/>
</dbReference>
<dbReference type="SUPFAM" id="SSF55785">
    <property type="entry name" value="PYP-like sensor domain (PAS domain)"/>
    <property type="match status" value="1"/>
</dbReference>
<keyword evidence="5" id="KW-0418">Kinase</keyword>
<dbReference type="InterPro" id="IPR005467">
    <property type="entry name" value="His_kinase_dom"/>
</dbReference>
<keyword evidence="7" id="KW-0902">Two-component regulatory system</keyword>
<dbReference type="SMART" id="SM00388">
    <property type="entry name" value="HisKA"/>
    <property type="match status" value="1"/>
</dbReference>
<proteinExistence type="inferred from homology"/>
<comment type="function">
    <text evidence="8">Probably deamidates glutamine residues to glutamate on methyl-accepting chemotaxis receptors (MCPs), playing an important role in chemotaxis.</text>
</comment>
<evidence type="ECO:0000313" key="14">
    <source>
        <dbReference type="Proteomes" id="UP000176355"/>
    </source>
</evidence>
<dbReference type="EC" id="3.5.1.44" evidence="8"/>
<dbReference type="PRINTS" id="PR00344">
    <property type="entry name" value="BCTRLSENSOR"/>
</dbReference>
<evidence type="ECO:0000256" key="1">
    <source>
        <dbReference type="ARBA" id="ARBA00000085"/>
    </source>
</evidence>
<feature type="region of interest" description="Disordered" evidence="10">
    <location>
        <begin position="158"/>
        <end position="181"/>
    </location>
</feature>
<keyword evidence="9" id="KW-0175">Coiled coil</keyword>
<comment type="caution">
    <text evidence="13">The sequence shown here is derived from an EMBL/GenBank/DDBJ whole genome shotgun (WGS) entry which is preliminary data.</text>
</comment>